<comment type="catalytic activity">
    <reaction evidence="1 8">
        <text>2 a phenolic donor + H2O2 = 2 a phenolic radical donor + 2 H2O</text>
        <dbReference type="Rhea" id="RHEA:56136"/>
        <dbReference type="ChEBI" id="CHEBI:15377"/>
        <dbReference type="ChEBI" id="CHEBI:16240"/>
        <dbReference type="ChEBI" id="CHEBI:139520"/>
        <dbReference type="ChEBI" id="CHEBI:139521"/>
        <dbReference type="EC" id="1.11.1.7"/>
    </reaction>
</comment>
<gene>
    <name evidence="10" type="ORF">CSSPTR1EN2_LOCUS17529</name>
</gene>
<dbReference type="EMBL" id="OZ019897">
    <property type="protein sequence ID" value="CAK9225415.1"/>
    <property type="molecule type" value="Genomic_DNA"/>
</dbReference>
<dbReference type="InterPro" id="IPR019794">
    <property type="entry name" value="Peroxidases_AS"/>
</dbReference>
<keyword evidence="11" id="KW-1185">Reference proteome</keyword>
<comment type="function">
    <text evidence="8">Removal of H(2)O(2), oxidation of toxic reductants, biosynthesis and degradation of lignin, suberization, auxin catabolism, response to environmental stresses such as wounding, pathogen attack and oxidative stress.</text>
</comment>
<evidence type="ECO:0000256" key="7">
    <source>
        <dbReference type="ARBA" id="ARBA00023157"/>
    </source>
</evidence>
<evidence type="ECO:0000256" key="4">
    <source>
        <dbReference type="ARBA" id="ARBA00022723"/>
    </source>
</evidence>
<accession>A0ABP0ULY3</accession>
<dbReference type="PANTHER" id="PTHR31517">
    <property type="match status" value="1"/>
</dbReference>
<comment type="cofactor">
    <cofactor evidence="8">
        <name>Ca(2+)</name>
        <dbReference type="ChEBI" id="CHEBI:29108"/>
    </cofactor>
    <text evidence="8">Binds 2 calcium ions per subunit.</text>
</comment>
<dbReference type="CDD" id="cd00693">
    <property type="entry name" value="secretory_peroxidase"/>
    <property type="match status" value="1"/>
</dbReference>
<keyword evidence="8" id="KW-0376">Hydrogen peroxide</keyword>
<dbReference type="InterPro" id="IPR002016">
    <property type="entry name" value="Haem_peroxidase"/>
</dbReference>
<keyword evidence="5 8" id="KW-0560">Oxidoreductase</keyword>
<feature type="chain" id="PRO_5044949447" description="Peroxidase" evidence="8">
    <location>
        <begin position="18"/>
        <end position="312"/>
    </location>
</feature>
<dbReference type="InterPro" id="IPR033905">
    <property type="entry name" value="Secretory_peroxidase"/>
</dbReference>
<keyword evidence="3 8" id="KW-0349">Heme</keyword>
<dbReference type="PRINTS" id="PR00458">
    <property type="entry name" value="PEROXIDASE"/>
</dbReference>
<dbReference type="Pfam" id="PF00141">
    <property type="entry name" value="peroxidase"/>
    <property type="match status" value="1"/>
</dbReference>
<evidence type="ECO:0000256" key="2">
    <source>
        <dbReference type="ARBA" id="ARBA00022559"/>
    </source>
</evidence>
<keyword evidence="2 8" id="KW-0575">Peroxidase</keyword>
<proteinExistence type="inferred from homology"/>
<dbReference type="Proteomes" id="UP001497512">
    <property type="component" value="Chromosome 5"/>
</dbReference>
<keyword evidence="8" id="KW-0964">Secreted</keyword>
<dbReference type="PROSITE" id="PS50873">
    <property type="entry name" value="PEROXIDASE_4"/>
    <property type="match status" value="1"/>
</dbReference>
<dbReference type="EC" id="1.11.1.7" evidence="8"/>
<comment type="cofactor">
    <cofactor evidence="8">
        <name>heme b</name>
        <dbReference type="ChEBI" id="CHEBI:60344"/>
    </cofactor>
    <text evidence="8">Binds 1 heme b (iron(II)-protoporphyrin IX) group per subunit.</text>
</comment>
<feature type="domain" description="Plant heme peroxidase family profile" evidence="9">
    <location>
        <begin position="18"/>
        <end position="311"/>
    </location>
</feature>
<keyword evidence="4 8" id="KW-0479">Metal-binding</keyword>
<name>A0ABP0ULY3_9BRYO</name>
<evidence type="ECO:0000256" key="6">
    <source>
        <dbReference type="ARBA" id="ARBA00023004"/>
    </source>
</evidence>
<keyword evidence="6 8" id="KW-0408">Iron</keyword>
<sequence>MYLMLFFFFSTVGRTSGQLEYGFYDATCPNVEETARQVLQLFFTTDPTSSASILRLSFHDCQVQGCDASVMLDSANGITTELDASSSFGIRRLDIIDGVKATLEEACPNTVSCADIIAIAGREAVAYAGGPRITIPLGRRDSTFASTAEASASLPQPNISVDQFMNLFATYGMSLPESVAIIGGHTLGVGHCRSFESRLQESEPSPGLVFGAELEAACAATELTDLVALPNDLTNFVFDNQYYIDARNGRGLFTIDAELALDSRTADIQQTFANDQQAFFDTFTTAFVKMTSRGVLTGNEGQIRQNCHFVKT</sequence>
<organism evidence="10 11">
    <name type="scientific">Sphagnum troendelagicum</name>
    <dbReference type="NCBI Taxonomy" id="128251"/>
    <lineage>
        <taxon>Eukaryota</taxon>
        <taxon>Viridiplantae</taxon>
        <taxon>Streptophyta</taxon>
        <taxon>Embryophyta</taxon>
        <taxon>Bryophyta</taxon>
        <taxon>Sphagnophytina</taxon>
        <taxon>Sphagnopsida</taxon>
        <taxon>Sphagnales</taxon>
        <taxon>Sphagnaceae</taxon>
        <taxon>Sphagnum</taxon>
    </lineage>
</organism>
<reference evidence="10" key="1">
    <citation type="submission" date="2024-02" db="EMBL/GenBank/DDBJ databases">
        <authorList>
            <consortium name="ELIXIR-Norway"/>
            <consortium name="Elixir Norway"/>
        </authorList>
    </citation>
    <scope>NUCLEOTIDE SEQUENCE</scope>
</reference>
<dbReference type="PROSITE" id="PS00436">
    <property type="entry name" value="PEROXIDASE_2"/>
    <property type="match status" value="1"/>
</dbReference>
<evidence type="ECO:0000256" key="1">
    <source>
        <dbReference type="ARBA" id="ARBA00000189"/>
    </source>
</evidence>
<dbReference type="PANTHER" id="PTHR31517:SF81">
    <property type="entry name" value="PEROXIDASE"/>
    <property type="match status" value="1"/>
</dbReference>
<dbReference type="SUPFAM" id="SSF48113">
    <property type="entry name" value="Heme-dependent peroxidases"/>
    <property type="match status" value="1"/>
</dbReference>
<dbReference type="Gene3D" id="1.10.420.10">
    <property type="entry name" value="Peroxidase, domain 2"/>
    <property type="match status" value="1"/>
</dbReference>
<evidence type="ECO:0000313" key="10">
    <source>
        <dbReference type="EMBL" id="CAK9225415.1"/>
    </source>
</evidence>
<dbReference type="InterPro" id="IPR000823">
    <property type="entry name" value="Peroxidase_pln"/>
</dbReference>
<dbReference type="InterPro" id="IPR010255">
    <property type="entry name" value="Haem_peroxidase_sf"/>
</dbReference>
<keyword evidence="8" id="KW-0732">Signal</keyword>
<feature type="signal peptide" evidence="8">
    <location>
        <begin position="1"/>
        <end position="17"/>
    </location>
</feature>
<dbReference type="PRINTS" id="PR00461">
    <property type="entry name" value="PLPEROXIDASE"/>
</dbReference>
<comment type="similarity">
    <text evidence="8">Belongs to the peroxidase family. Classical plant (class III) peroxidase subfamily.</text>
</comment>
<evidence type="ECO:0000313" key="11">
    <source>
        <dbReference type="Proteomes" id="UP001497512"/>
    </source>
</evidence>
<evidence type="ECO:0000256" key="8">
    <source>
        <dbReference type="RuleBase" id="RU362060"/>
    </source>
</evidence>
<comment type="subcellular location">
    <subcellularLocation>
        <location evidence="8">Secreted</location>
    </subcellularLocation>
</comment>
<evidence type="ECO:0000256" key="5">
    <source>
        <dbReference type="ARBA" id="ARBA00023002"/>
    </source>
</evidence>
<protein>
    <recommendedName>
        <fullName evidence="8">Peroxidase</fullName>
        <ecNumber evidence="8">1.11.1.7</ecNumber>
    </recommendedName>
</protein>
<keyword evidence="8" id="KW-0106">Calcium</keyword>
<evidence type="ECO:0000256" key="3">
    <source>
        <dbReference type="ARBA" id="ARBA00022617"/>
    </source>
</evidence>
<keyword evidence="7" id="KW-1015">Disulfide bond</keyword>
<dbReference type="Gene3D" id="1.10.520.10">
    <property type="match status" value="1"/>
</dbReference>
<evidence type="ECO:0000259" key="9">
    <source>
        <dbReference type="PROSITE" id="PS50873"/>
    </source>
</evidence>